<evidence type="ECO:0000259" key="5">
    <source>
        <dbReference type="Pfam" id="PF21000"/>
    </source>
</evidence>
<feature type="compositionally biased region" description="Polar residues" evidence="3">
    <location>
        <begin position="89"/>
        <end position="104"/>
    </location>
</feature>
<name>A0ABR0L0H2_9PEZI</name>
<feature type="region of interest" description="Disordered" evidence="3">
    <location>
        <begin position="89"/>
        <end position="109"/>
    </location>
</feature>
<dbReference type="Pfam" id="PF08585">
    <property type="entry name" value="RMI1_N_C"/>
    <property type="match status" value="1"/>
</dbReference>
<dbReference type="InterPro" id="IPR013894">
    <property type="entry name" value="RMI1_OB"/>
</dbReference>
<sequence length="259" mass="27760">MRKPRSRSLTRGDASPDGTTLAQLFLPMANGNAAEIGASITAFLTAKGVPPTQAWLHTFLSGVRLTTPVIALQQTAFFQIRNADLQTSITRSPPNLLPPSTTDPATKEKNVCGPITVQVLDIEDIGRSRWSQVEALEAVERGETTKGREVIRVVPEESGPDSTAVADAAKSSGPHKLLLQDASGAQAYAMELLPLKGVGVQMPVGGKLVLREFTVARGLILLEPRNVEVLGGKVEAWDKKWRVERKQRLKAKAGIGGEG</sequence>
<feature type="domain" description="RMI1 N-terminal" evidence="5">
    <location>
        <begin position="44"/>
        <end position="88"/>
    </location>
</feature>
<reference evidence="6 7" key="1">
    <citation type="submission" date="2023-08" db="EMBL/GenBank/DDBJ databases">
        <title>Black Yeasts Isolated from many extreme environments.</title>
        <authorList>
            <person name="Coleine C."/>
            <person name="Stajich J.E."/>
            <person name="Selbmann L."/>
        </authorList>
    </citation>
    <scope>NUCLEOTIDE SEQUENCE [LARGE SCALE GENOMIC DNA]</scope>
    <source>
        <strain evidence="6 7">CCFEE 5386</strain>
    </source>
</reference>
<comment type="caution">
    <text evidence="6">The sequence shown here is derived from an EMBL/GenBank/DDBJ whole genome shotgun (WGS) entry which is preliminary data.</text>
</comment>
<dbReference type="SMART" id="SM01161">
    <property type="entry name" value="DUF1767"/>
    <property type="match status" value="1"/>
</dbReference>
<dbReference type="Gene3D" id="2.40.50.770">
    <property type="entry name" value="RecQ-mediated genome instability protein Rmi1, C-terminal domain"/>
    <property type="match status" value="1"/>
</dbReference>
<evidence type="ECO:0000313" key="7">
    <source>
        <dbReference type="Proteomes" id="UP001308179"/>
    </source>
</evidence>
<evidence type="ECO:0000259" key="4">
    <source>
        <dbReference type="Pfam" id="PF08585"/>
    </source>
</evidence>
<organism evidence="6 7">
    <name type="scientific">Rachicladosporium monterosium</name>
    <dbReference type="NCBI Taxonomy" id="1507873"/>
    <lineage>
        <taxon>Eukaryota</taxon>
        <taxon>Fungi</taxon>
        <taxon>Dikarya</taxon>
        <taxon>Ascomycota</taxon>
        <taxon>Pezizomycotina</taxon>
        <taxon>Dothideomycetes</taxon>
        <taxon>Dothideomycetidae</taxon>
        <taxon>Cladosporiales</taxon>
        <taxon>Cladosporiaceae</taxon>
        <taxon>Rachicladosporium</taxon>
    </lineage>
</organism>
<comment type="similarity">
    <text evidence="1">Belongs to the RMI1 family.</text>
</comment>
<protein>
    <recommendedName>
        <fullName evidence="2">RecQ-mediated genome instability protein 1</fullName>
    </recommendedName>
</protein>
<dbReference type="InterPro" id="IPR042470">
    <property type="entry name" value="RMI1_N_C_sf"/>
</dbReference>
<accession>A0ABR0L0H2</accession>
<keyword evidence="7" id="KW-1185">Reference proteome</keyword>
<dbReference type="EMBL" id="JAVRRR010000561">
    <property type="protein sequence ID" value="KAK5141582.1"/>
    <property type="molecule type" value="Genomic_DNA"/>
</dbReference>
<evidence type="ECO:0000256" key="1">
    <source>
        <dbReference type="ARBA" id="ARBA00006395"/>
    </source>
</evidence>
<gene>
    <name evidence="6" type="ORF">LTR32_005889</name>
</gene>
<dbReference type="PANTHER" id="PTHR14790">
    <property type="entry name" value="RECQ-MEDIATED GENOME INSTABILITY PROTEIN 1 RMI1"/>
    <property type="match status" value="1"/>
</dbReference>
<dbReference type="Pfam" id="PF21000">
    <property type="entry name" value="RMI1_N_N"/>
    <property type="match status" value="1"/>
</dbReference>
<dbReference type="Proteomes" id="UP001308179">
    <property type="component" value="Unassembled WGS sequence"/>
</dbReference>
<proteinExistence type="inferred from homology"/>
<dbReference type="PANTHER" id="PTHR14790:SF15">
    <property type="entry name" value="RECQ-MEDIATED GENOME INSTABILITY PROTEIN 1"/>
    <property type="match status" value="1"/>
</dbReference>
<evidence type="ECO:0000256" key="3">
    <source>
        <dbReference type="SAM" id="MobiDB-lite"/>
    </source>
</evidence>
<feature type="domain" description="RecQ mediated genome instability protein 1 OB-fold" evidence="4">
    <location>
        <begin position="98"/>
        <end position="245"/>
    </location>
</feature>
<evidence type="ECO:0000313" key="6">
    <source>
        <dbReference type="EMBL" id="KAK5141582.1"/>
    </source>
</evidence>
<evidence type="ECO:0000256" key="2">
    <source>
        <dbReference type="ARBA" id="ARBA00018987"/>
    </source>
</evidence>
<dbReference type="InterPro" id="IPR049363">
    <property type="entry name" value="RMI1_N"/>
</dbReference>